<comment type="similarity">
    <text evidence="1">Belongs to the universal stress protein A family.</text>
</comment>
<evidence type="ECO:0000313" key="3">
    <source>
        <dbReference type="EMBL" id="TDL40064.1"/>
    </source>
</evidence>
<dbReference type="OrthoDB" id="3174546at2"/>
<feature type="domain" description="UspA" evidence="2">
    <location>
        <begin position="150"/>
        <end position="282"/>
    </location>
</feature>
<dbReference type="Pfam" id="PF00582">
    <property type="entry name" value="Usp"/>
    <property type="match status" value="2"/>
</dbReference>
<dbReference type="Proteomes" id="UP000294621">
    <property type="component" value="Unassembled WGS sequence"/>
</dbReference>
<proteinExistence type="inferred from homology"/>
<dbReference type="PANTHER" id="PTHR46268">
    <property type="entry name" value="STRESS RESPONSE PROTEIN NHAX"/>
    <property type="match status" value="1"/>
</dbReference>
<dbReference type="RefSeq" id="WP_133347365.1">
    <property type="nucleotide sequence ID" value="NZ_SMZQ01000002.1"/>
</dbReference>
<accession>A0A4R5Y6A1</accession>
<dbReference type="Gene3D" id="3.40.50.620">
    <property type="entry name" value="HUPs"/>
    <property type="match status" value="2"/>
</dbReference>
<dbReference type="STRING" id="683150.G205_00824"/>
<dbReference type="PRINTS" id="PR01438">
    <property type="entry name" value="UNVRSLSTRESS"/>
</dbReference>
<name>A0A4R5Y6A1_9MICC</name>
<dbReference type="InterPro" id="IPR006015">
    <property type="entry name" value="Universal_stress_UspA"/>
</dbReference>
<evidence type="ECO:0000256" key="1">
    <source>
        <dbReference type="ARBA" id="ARBA00008791"/>
    </source>
</evidence>
<reference evidence="3 4" key="1">
    <citation type="submission" date="2019-03" db="EMBL/GenBank/DDBJ databases">
        <title>Genome Sequencing and Assembly of Various Microbes Isolated from Partially Reclaimed Soil and Acid Mine Drainage (AMD) Site.</title>
        <authorList>
            <person name="Steinbock B."/>
            <person name="Bechtold R."/>
            <person name="Sevigny J.L."/>
            <person name="Thomas D."/>
            <person name="Cuthill L.R."/>
            <person name="Aveiro Johannsen E.J."/>
            <person name="Thomas K."/>
            <person name="Ghosh A."/>
        </authorList>
    </citation>
    <scope>NUCLEOTIDE SEQUENCE [LARGE SCALE GENOMIC DNA]</scope>
    <source>
        <strain evidence="3 4">S-A1</strain>
    </source>
</reference>
<comment type="caution">
    <text evidence="3">The sequence shown here is derived from an EMBL/GenBank/DDBJ whole genome shotgun (WGS) entry which is preliminary data.</text>
</comment>
<sequence length="287" mass="28869">MQENGSIVAGYDGSAEAVAAVHWAAHQADLRGCPLHVVHCSIWPLLTRNLGPVPGVADSGLERSSEAILEEGIAEAGAAVPGLDVKGTLLHGLPASYLAQISEGQAMVAVGSRGLGGFLGLLVGSVSLELAATAGCPVAVIRSDIHPAGPVVVAVDGSGSPAALEDACAMASVSRAGLMVVHVRHMPAGYRQPDPSEAAAAEAAAAKVLQSALARARALAPGVPVDGAVLADTSIPHAILMASAQARMLVVGTQGRGFLRETIGSTAHAVLHHARGPVLISRRGRAE</sequence>
<organism evidence="3 4">
    <name type="scientific">Arthrobacter nitrophenolicus</name>
    <dbReference type="NCBI Taxonomy" id="683150"/>
    <lineage>
        <taxon>Bacteria</taxon>
        <taxon>Bacillati</taxon>
        <taxon>Actinomycetota</taxon>
        <taxon>Actinomycetes</taxon>
        <taxon>Micrococcales</taxon>
        <taxon>Micrococcaceae</taxon>
        <taxon>Arthrobacter</taxon>
    </lineage>
</organism>
<evidence type="ECO:0000313" key="4">
    <source>
        <dbReference type="Proteomes" id="UP000294621"/>
    </source>
</evidence>
<protein>
    <submittedName>
        <fullName evidence="3">Universal stress protein</fullName>
    </submittedName>
</protein>
<dbReference type="InterPro" id="IPR006016">
    <property type="entry name" value="UspA"/>
</dbReference>
<dbReference type="InterPro" id="IPR014729">
    <property type="entry name" value="Rossmann-like_a/b/a_fold"/>
</dbReference>
<dbReference type="CDD" id="cd00293">
    <property type="entry name" value="USP-like"/>
    <property type="match status" value="1"/>
</dbReference>
<dbReference type="AlphaFoldDB" id="A0A4R5Y6A1"/>
<evidence type="ECO:0000259" key="2">
    <source>
        <dbReference type="Pfam" id="PF00582"/>
    </source>
</evidence>
<dbReference type="SUPFAM" id="SSF52402">
    <property type="entry name" value="Adenine nucleotide alpha hydrolases-like"/>
    <property type="match status" value="2"/>
</dbReference>
<dbReference type="PANTHER" id="PTHR46268:SF15">
    <property type="entry name" value="UNIVERSAL STRESS PROTEIN HP_0031"/>
    <property type="match status" value="1"/>
</dbReference>
<gene>
    <name evidence="3" type="ORF">E2R57_06320</name>
</gene>
<dbReference type="EMBL" id="SMZQ01000002">
    <property type="protein sequence ID" value="TDL40064.1"/>
    <property type="molecule type" value="Genomic_DNA"/>
</dbReference>
<feature type="domain" description="UspA" evidence="2">
    <location>
        <begin position="6"/>
        <end position="142"/>
    </location>
</feature>